<evidence type="ECO:0000313" key="6">
    <source>
        <dbReference type="EMBL" id="SDZ12782.1"/>
    </source>
</evidence>
<evidence type="ECO:0000256" key="2">
    <source>
        <dbReference type="ARBA" id="ARBA00023125"/>
    </source>
</evidence>
<organism evidence="6 7">
    <name type="scientific">Jannaschia faecimaris</name>
    <dbReference type="NCBI Taxonomy" id="1244108"/>
    <lineage>
        <taxon>Bacteria</taxon>
        <taxon>Pseudomonadati</taxon>
        <taxon>Pseudomonadota</taxon>
        <taxon>Alphaproteobacteria</taxon>
        <taxon>Rhodobacterales</taxon>
        <taxon>Roseobacteraceae</taxon>
        <taxon>Jannaschia</taxon>
    </lineage>
</organism>
<dbReference type="Pfam" id="PF00440">
    <property type="entry name" value="TetR_N"/>
    <property type="match status" value="1"/>
</dbReference>
<evidence type="ECO:0000256" key="1">
    <source>
        <dbReference type="ARBA" id="ARBA00023015"/>
    </source>
</evidence>
<dbReference type="InterPro" id="IPR001647">
    <property type="entry name" value="HTH_TetR"/>
</dbReference>
<proteinExistence type="predicted"/>
<dbReference type="Gene3D" id="1.10.357.10">
    <property type="entry name" value="Tetracycline Repressor, domain 2"/>
    <property type="match status" value="1"/>
</dbReference>
<dbReference type="InterPro" id="IPR009057">
    <property type="entry name" value="Homeodomain-like_sf"/>
</dbReference>
<dbReference type="Proteomes" id="UP000198914">
    <property type="component" value="Unassembled WGS sequence"/>
</dbReference>
<sequence>MTGLSKETLLPRLAAHLLDQGLAGASLRPMARAAGTSDRMLIYHFGTKEELIVETLGVVAADLSARLDTALPPGPANDMATLAGQVLMVIRAPAAAGHFRIWLEVLSDPERQALAGAILDGFHGWVAAHLPQGLPDPEGSAAALLTFVEGAVILEAAGRGAVTDRAIGALFGSKD</sequence>
<protein>
    <submittedName>
        <fullName evidence="6">Transcriptional regulator, TetR family</fullName>
    </submittedName>
</protein>
<name>A0A1H3QGY2_9RHOB</name>
<dbReference type="PROSITE" id="PS50977">
    <property type="entry name" value="HTH_TETR_2"/>
    <property type="match status" value="1"/>
</dbReference>
<dbReference type="GO" id="GO:0003700">
    <property type="term" value="F:DNA-binding transcription factor activity"/>
    <property type="evidence" value="ECO:0007669"/>
    <property type="project" value="TreeGrafter"/>
</dbReference>
<dbReference type="RefSeq" id="WP_092645137.1">
    <property type="nucleotide sequence ID" value="NZ_FNPX01000006.1"/>
</dbReference>
<evidence type="ECO:0000256" key="4">
    <source>
        <dbReference type="PROSITE-ProRule" id="PRU00335"/>
    </source>
</evidence>
<evidence type="ECO:0000313" key="7">
    <source>
        <dbReference type="Proteomes" id="UP000198914"/>
    </source>
</evidence>
<feature type="domain" description="HTH tetR-type" evidence="5">
    <location>
        <begin position="3"/>
        <end position="63"/>
    </location>
</feature>
<keyword evidence="1" id="KW-0805">Transcription regulation</keyword>
<evidence type="ECO:0000256" key="3">
    <source>
        <dbReference type="ARBA" id="ARBA00023163"/>
    </source>
</evidence>
<gene>
    <name evidence="6" type="ORF">SAMN05444004_106136</name>
</gene>
<dbReference type="STRING" id="1244108.SAMN05444004_106136"/>
<dbReference type="GO" id="GO:0000976">
    <property type="term" value="F:transcription cis-regulatory region binding"/>
    <property type="evidence" value="ECO:0007669"/>
    <property type="project" value="TreeGrafter"/>
</dbReference>
<dbReference type="PANTHER" id="PTHR30055:SF234">
    <property type="entry name" value="HTH-TYPE TRANSCRIPTIONAL REGULATOR BETI"/>
    <property type="match status" value="1"/>
</dbReference>
<feature type="DNA-binding region" description="H-T-H motif" evidence="4">
    <location>
        <begin position="26"/>
        <end position="45"/>
    </location>
</feature>
<evidence type="ECO:0000259" key="5">
    <source>
        <dbReference type="PROSITE" id="PS50977"/>
    </source>
</evidence>
<keyword evidence="2 4" id="KW-0238">DNA-binding</keyword>
<dbReference type="EMBL" id="FNPX01000006">
    <property type="protein sequence ID" value="SDZ12782.1"/>
    <property type="molecule type" value="Genomic_DNA"/>
</dbReference>
<dbReference type="InterPro" id="IPR050109">
    <property type="entry name" value="HTH-type_TetR-like_transc_reg"/>
</dbReference>
<dbReference type="AlphaFoldDB" id="A0A1H3QGY2"/>
<dbReference type="SUPFAM" id="SSF46689">
    <property type="entry name" value="Homeodomain-like"/>
    <property type="match status" value="1"/>
</dbReference>
<reference evidence="7" key="1">
    <citation type="submission" date="2016-10" db="EMBL/GenBank/DDBJ databases">
        <authorList>
            <person name="Varghese N."/>
            <person name="Submissions S."/>
        </authorList>
    </citation>
    <scope>NUCLEOTIDE SEQUENCE [LARGE SCALE GENOMIC DNA]</scope>
    <source>
        <strain evidence="7">DSM 100420</strain>
    </source>
</reference>
<accession>A0A1H3QGY2</accession>
<dbReference type="PANTHER" id="PTHR30055">
    <property type="entry name" value="HTH-TYPE TRANSCRIPTIONAL REGULATOR RUTR"/>
    <property type="match status" value="1"/>
</dbReference>
<keyword evidence="3" id="KW-0804">Transcription</keyword>
<dbReference type="OrthoDB" id="2356263at2"/>
<keyword evidence="7" id="KW-1185">Reference proteome</keyword>